<evidence type="ECO:0000313" key="1">
    <source>
        <dbReference type="EMBL" id="KSU88182.1"/>
    </source>
</evidence>
<protein>
    <submittedName>
        <fullName evidence="1">Uncharacterized protein</fullName>
    </submittedName>
</protein>
<gene>
    <name evidence="1" type="ORF">AS180_09115</name>
</gene>
<evidence type="ECO:0000313" key="2">
    <source>
        <dbReference type="Proteomes" id="UP000053681"/>
    </source>
</evidence>
<dbReference type="AlphaFoldDB" id="A0A0V8JMC8"/>
<sequence length="63" mass="7421">MARRRSPDFFSQVMFGRSPKQEEEKVDWESLLTQIDEIIVSIDELAPLLLELSPLLDRFLDKK</sequence>
<dbReference type="EMBL" id="LNQP01000027">
    <property type="protein sequence ID" value="KSU88182.1"/>
    <property type="molecule type" value="Genomic_DNA"/>
</dbReference>
<dbReference type="GeneID" id="93681148"/>
<reference evidence="1 2" key="1">
    <citation type="submission" date="2015-11" db="EMBL/GenBank/DDBJ databases">
        <title>Bacillus caseinolyticus sp nov.</title>
        <authorList>
            <person name="Dastager S.G."/>
            <person name="Mawlankar R."/>
        </authorList>
    </citation>
    <scope>NUCLEOTIDE SEQUENCE [LARGE SCALE GENOMIC DNA]</scope>
    <source>
        <strain evidence="1 2">SGD-V-76</strain>
    </source>
</reference>
<comment type="caution">
    <text evidence="1">The sequence shown here is derived from an EMBL/GenBank/DDBJ whole genome shotgun (WGS) entry which is preliminary data.</text>
</comment>
<organism evidence="1 2">
    <name type="scientific">Priestia veravalensis</name>
    <dbReference type="NCBI Taxonomy" id="1414648"/>
    <lineage>
        <taxon>Bacteria</taxon>
        <taxon>Bacillati</taxon>
        <taxon>Bacillota</taxon>
        <taxon>Bacilli</taxon>
        <taxon>Bacillales</taxon>
        <taxon>Bacillaceae</taxon>
        <taxon>Priestia</taxon>
    </lineage>
</organism>
<name>A0A0V8JMC8_9BACI</name>
<keyword evidence="2" id="KW-1185">Reference proteome</keyword>
<dbReference type="Proteomes" id="UP000053681">
    <property type="component" value="Unassembled WGS sequence"/>
</dbReference>
<dbReference type="RefSeq" id="WP_025908160.1">
    <property type="nucleotide sequence ID" value="NZ_KQ758643.1"/>
</dbReference>
<proteinExistence type="predicted"/>
<accession>A0A0V8JMC8</accession>